<organism evidence="2 3">
    <name type="scientific">Rhynchospora tenuis</name>
    <dbReference type="NCBI Taxonomy" id="198213"/>
    <lineage>
        <taxon>Eukaryota</taxon>
        <taxon>Viridiplantae</taxon>
        <taxon>Streptophyta</taxon>
        <taxon>Embryophyta</taxon>
        <taxon>Tracheophyta</taxon>
        <taxon>Spermatophyta</taxon>
        <taxon>Magnoliopsida</taxon>
        <taxon>Liliopsida</taxon>
        <taxon>Poales</taxon>
        <taxon>Cyperaceae</taxon>
        <taxon>Cyperoideae</taxon>
        <taxon>Rhynchosporeae</taxon>
        <taxon>Rhynchospora</taxon>
    </lineage>
</organism>
<evidence type="ECO:0000313" key="2">
    <source>
        <dbReference type="EMBL" id="KAJ3707060.1"/>
    </source>
</evidence>
<sequence length="292" mass="32554">MKQLQEEWPNFGIVYSRKEGETIFRKRHDRRGLYPVLEITGGYTRIEMIRGGYIQFCLKTMDAGFCDNCHASVDCFTDALTCSFNARLIRASYTHPLQNPLHFSLLYYSALLVLLVPVLPRNKARRGTRSRERSMVGLFARLSGGRAAHRRTKSAVEVGETVIPNSEAGDSVPTTEAPSHGIGLALEFKPVEHPVEPVNHDQPIKCPLPEPSILNDGRIWKERMTSLGARVRTDLPVVREGSQLEPDSGGSRPKPVVPRRAILPSMSAPERHFVALLDECDNPSIENANSSD</sequence>
<dbReference type="PANTHER" id="PTHR34196">
    <property type="entry name" value="OS02G0697700 PROTEIN"/>
    <property type="match status" value="1"/>
</dbReference>
<dbReference type="PANTHER" id="PTHR34196:SF2">
    <property type="entry name" value="OS02G0697700 PROTEIN"/>
    <property type="match status" value="1"/>
</dbReference>
<evidence type="ECO:0000313" key="3">
    <source>
        <dbReference type="Proteomes" id="UP001210211"/>
    </source>
</evidence>
<protein>
    <submittedName>
        <fullName evidence="2">Uncharacterized protein</fullName>
    </submittedName>
</protein>
<dbReference type="AlphaFoldDB" id="A0AAD5ZZU6"/>
<comment type="caution">
    <text evidence="2">The sequence shown here is derived from an EMBL/GenBank/DDBJ whole genome shotgun (WGS) entry which is preliminary data.</text>
</comment>
<keyword evidence="3" id="KW-1185">Reference proteome</keyword>
<evidence type="ECO:0000256" key="1">
    <source>
        <dbReference type="SAM" id="MobiDB-lite"/>
    </source>
</evidence>
<name>A0AAD5ZZU6_9POAL</name>
<dbReference type="EMBL" id="JAMRDG010000001">
    <property type="protein sequence ID" value="KAJ3707060.1"/>
    <property type="molecule type" value="Genomic_DNA"/>
</dbReference>
<dbReference type="Proteomes" id="UP001210211">
    <property type="component" value="Unassembled WGS sequence"/>
</dbReference>
<accession>A0AAD5ZZU6</accession>
<feature type="region of interest" description="Disordered" evidence="1">
    <location>
        <begin position="239"/>
        <end position="258"/>
    </location>
</feature>
<gene>
    <name evidence="2" type="ORF">LUZ61_010765</name>
</gene>
<reference evidence="2 3" key="1">
    <citation type="journal article" date="2022" name="Cell">
        <title>Repeat-based holocentromeres influence genome architecture and karyotype evolution.</title>
        <authorList>
            <person name="Hofstatter P.G."/>
            <person name="Thangavel G."/>
            <person name="Lux T."/>
            <person name="Neumann P."/>
            <person name="Vondrak T."/>
            <person name="Novak P."/>
            <person name="Zhang M."/>
            <person name="Costa L."/>
            <person name="Castellani M."/>
            <person name="Scott A."/>
            <person name="Toegelov H."/>
            <person name="Fuchs J."/>
            <person name="Mata-Sucre Y."/>
            <person name="Dias Y."/>
            <person name="Vanzela A.L.L."/>
            <person name="Huettel B."/>
            <person name="Almeida C.C.S."/>
            <person name="Simkova H."/>
            <person name="Souza G."/>
            <person name="Pedrosa-Harand A."/>
            <person name="Macas J."/>
            <person name="Mayer K.F.X."/>
            <person name="Houben A."/>
            <person name="Marques A."/>
        </authorList>
    </citation>
    <scope>NUCLEOTIDE SEQUENCE [LARGE SCALE GENOMIC DNA]</scope>
    <source>
        <strain evidence="2">RhyTen1mFocal</strain>
    </source>
</reference>
<proteinExistence type="predicted"/>